<name>A0AAV7HXI4_COTGL</name>
<evidence type="ECO:0000313" key="2">
    <source>
        <dbReference type="Proteomes" id="UP000826195"/>
    </source>
</evidence>
<accession>A0AAV7HXI4</accession>
<evidence type="ECO:0000313" key="1">
    <source>
        <dbReference type="EMBL" id="KAH0535422.1"/>
    </source>
</evidence>
<comment type="caution">
    <text evidence="1">The sequence shown here is derived from an EMBL/GenBank/DDBJ whole genome shotgun (WGS) entry which is preliminary data.</text>
</comment>
<reference evidence="1 2" key="1">
    <citation type="journal article" date="2021" name="J. Hered.">
        <title>A chromosome-level genome assembly of the parasitoid wasp, Cotesia glomerata (Hymenoptera: Braconidae).</title>
        <authorList>
            <person name="Pinto B.J."/>
            <person name="Weis J.J."/>
            <person name="Gamble T."/>
            <person name="Ode P.J."/>
            <person name="Paul R."/>
            <person name="Zaspel J.M."/>
        </authorList>
    </citation>
    <scope>NUCLEOTIDE SEQUENCE [LARGE SCALE GENOMIC DNA]</scope>
    <source>
        <strain evidence="1">CgM1</strain>
    </source>
</reference>
<protein>
    <submittedName>
        <fullName evidence="1">Uncharacterized protein</fullName>
    </submittedName>
</protein>
<keyword evidence="2" id="KW-1185">Reference proteome</keyword>
<dbReference type="Proteomes" id="UP000826195">
    <property type="component" value="Unassembled WGS sequence"/>
</dbReference>
<dbReference type="EMBL" id="JAHXZJ010002982">
    <property type="protein sequence ID" value="KAH0535422.1"/>
    <property type="molecule type" value="Genomic_DNA"/>
</dbReference>
<gene>
    <name evidence="1" type="ORF">KQX54_016327</name>
</gene>
<proteinExistence type="predicted"/>
<sequence>MKFITSLFGVGSPKKMGRQYMKVGRNALFGIRPNREGEPMCAERVPRPMNVFISKKGKLRHECWRNVFVLVTQVEAALQNPPVQTFLLGVAKRLLFNESG</sequence>
<dbReference type="AlphaFoldDB" id="A0AAV7HXI4"/>
<organism evidence="1 2">
    <name type="scientific">Cotesia glomerata</name>
    <name type="common">Lepidopteran parasitic wasp</name>
    <name type="synonym">Apanteles glomeratus</name>
    <dbReference type="NCBI Taxonomy" id="32391"/>
    <lineage>
        <taxon>Eukaryota</taxon>
        <taxon>Metazoa</taxon>
        <taxon>Ecdysozoa</taxon>
        <taxon>Arthropoda</taxon>
        <taxon>Hexapoda</taxon>
        <taxon>Insecta</taxon>
        <taxon>Pterygota</taxon>
        <taxon>Neoptera</taxon>
        <taxon>Endopterygota</taxon>
        <taxon>Hymenoptera</taxon>
        <taxon>Apocrita</taxon>
        <taxon>Ichneumonoidea</taxon>
        <taxon>Braconidae</taxon>
        <taxon>Microgastrinae</taxon>
        <taxon>Cotesia</taxon>
    </lineage>
</organism>